<dbReference type="NCBIfam" id="NF003380">
    <property type="entry name" value="PRK04457.1"/>
    <property type="match status" value="1"/>
</dbReference>
<proteinExistence type="inferred from homology"/>
<dbReference type="NCBIfam" id="NF037959">
    <property type="entry name" value="MFS_SpdSyn"/>
    <property type="match status" value="1"/>
</dbReference>
<gene>
    <name evidence="6" type="ORF">ACFQ1Z_02510</name>
</gene>
<comment type="similarity">
    <text evidence="1">Belongs to the spermidine/spermine synthase family.</text>
</comment>
<dbReference type="InterPro" id="IPR030374">
    <property type="entry name" value="PABS"/>
</dbReference>
<feature type="active site" description="Proton acceptor" evidence="4">
    <location>
        <position position="142"/>
    </location>
</feature>
<accession>A0ABW3F3M6</accession>
<keyword evidence="2 4" id="KW-0808">Transferase</keyword>
<reference evidence="7" key="1">
    <citation type="journal article" date="2019" name="Int. J. Syst. Evol. Microbiol.">
        <title>The Global Catalogue of Microorganisms (GCM) 10K type strain sequencing project: providing services to taxonomists for standard genome sequencing and annotation.</title>
        <authorList>
            <consortium name="The Broad Institute Genomics Platform"/>
            <consortium name="The Broad Institute Genome Sequencing Center for Infectious Disease"/>
            <person name="Wu L."/>
            <person name="Ma J."/>
        </authorList>
    </citation>
    <scope>NUCLEOTIDE SEQUENCE [LARGE SCALE GENOMIC DNA]</scope>
    <source>
        <strain evidence="7">CCUG 58412</strain>
    </source>
</reference>
<protein>
    <submittedName>
        <fullName evidence="6">Polyamine aminopropyltransferase</fullName>
        <ecNumber evidence="6">2.5.1.16</ecNumber>
    </submittedName>
</protein>
<comment type="caution">
    <text evidence="6">The sequence shown here is derived from an EMBL/GenBank/DDBJ whole genome shotgun (WGS) entry which is preliminary data.</text>
</comment>
<dbReference type="InterPro" id="IPR029063">
    <property type="entry name" value="SAM-dependent_MTases_sf"/>
</dbReference>
<keyword evidence="7" id="KW-1185">Reference proteome</keyword>
<evidence type="ECO:0000256" key="4">
    <source>
        <dbReference type="PROSITE-ProRule" id="PRU00354"/>
    </source>
</evidence>
<evidence type="ECO:0000256" key="3">
    <source>
        <dbReference type="ARBA" id="ARBA00023115"/>
    </source>
</evidence>
<dbReference type="Proteomes" id="UP001597128">
    <property type="component" value="Unassembled WGS sequence"/>
</dbReference>
<evidence type="ECO:0000259" key="5">
    <source>
        <dbReference type="PROSITE" id="PS51006"/>
    </source>
</evidence>
<evidence type="ECO:0000313" key="7">
    <source>
        <dbReference type="Proteomes" id="UP001597128"/>
    </source>
</evidence>
<dbReference type="PANTHER" id="PTHR43317:SF1">
    <property type="entry name" value="THERMOSPERMINE SYNTHASE ACAULIS5"/>
    <property type="match status" value="1"/>
</dbReference>
<organism evidence="6 7">
    <name type="scientific">Methylophilus luteus</name>
    <dbReference type="NCBI Taxonomy" id="640108"/>
    <lineage>
        <taxon>Bacteria</taxon>
        <taxon>Pseudomonadati</taxon>
        <taxon>Pseudomonadota</taxon>
        <taxon>Betaproteobacteria</taxon>
        <taxon>Nitrosomonadales</taxon>
        <taxon>Methylophilaceae</taxon>
        <taxon>Methylophilus</taxon>
    </lineage>
</organism>
<name>A0ABW3F3M6_9PROT</name>
<dbReference type="Gene3D" id="3.40.50.150">
    <property type="entry name" value="Vaccinia Virus protein VP39"/>
    <property type="match status" value="1"/>
</dbReference>
<evidence type="ECO:0000256" key="1">
    <source>
        <dbReference type="ARBA" id="ARBA00007867"/>
    </source>
</evidence>
<dbReference type="EC" id="2.5.1.16" evidence="6"/>
<evidence type="ECO:0000256" key="2">
    <source>
        <dbReference type="ARBA" id="ARBA00022679"/>
    </source>
</evidence>
<evidence type="ECO:0000313" key="6">
    <source>
        <dbReference type="EMBL" id="MFD0912409.1"/>
    </source>
</evidence>
<dbReference type="PANTHER" id="PTHR43317">
    <property type="entry name" value="THERMOSPERMINE SYNTHASE ACAULIS5"/>
    <property type="match status" value="1"/>
</dbReference>
<dbReference type="PROSITE" id="PS51006">
    <property type="entry name" value="PABS_2"/>
    <property type="match status" value="1"/>
</dbReference>
<dbReference type="RefSeq" id="WP_379055314.1">
    <property type="nucleotide sequence ID" value="NZ_JBHTKB010000001.1"/>
</dbReference>
<dbReference type="SUPFAM" id="SSF53335">
    <property type="entry name" value="S-adenosyl-L-methionine-dependent methyltransferases"/>
    <property type="match status" value="1"/>
</dbReference>
<dbReference type="GO" id="GO:0004766">
    <property type="term" value="F:spermidine synthase activity"/>
    <property type="evidence" value="ECO:0007669"/>
    <property type="project" value="UniProtKB-EC"/>
</dbReference>
<sequence>MFKLNRKIHKAISELEMVEVTEVDGVRSMHLGSPTIQSSMKVKDPFALVLAYSWGMLSSLLFKPDIHNTILVGLGGGSIAKYVWQACPQIKQTVIELNPQVIQVARSHFFVPDDDERLSIVEGDGIAYIQQHPGSCDWLMMDAFGSNGLPPDFCTQAFFDDCAEALTPDGLFAINLWGSDKKFDIYMQRIEQTFEQRVLMMPTGKPGNIIVFGFMPELAMPDLITLRKRAQEAMQTHAIQFLDLIDRLQGANPNDGKAFTLGRDS</sequence>
<keyword evidence="3 4" id="KW-0620">Polyamine biosynthesis</keyword>
<dbReference type="Pfam" id="PF01564">
    <property type="entry name" value="Spermine_synth"/>
    <property type="match status" value="1"/>
</dbReference>
<dbReference type="EMBL" id="JBHTKB010000001">
    <property type="protein sequence ID" value="MFD0912409.1"/>
    <property type="molecule type" value="Genomic_DNA"/>
</dbReference>
<feature type="domain" description="PABS" evidence="5">
    <location>
        <begin position="1"/>
        <end position="219"/>
    </location>
</feature>